<reference evidence="1 2" key="2">
    <citation type="submission" date="2018-03" db="EMBL/GenBank/DDBJ databases">
        <title>The ancient ancestry and fast evolution of plastids.</title>
        <authorList>
            <person name="Moore K.R."/>
            <person name="Magnabosco C."/>
            <person name="Momper L."/>
            <person name="Gold D.A."/>
            <person name="Bosak T."/>
            <person name="Fournier G.P."/>
        </authorList>
    </citation>
    <scope>NUCLEOTIDE SEQUENCE [LARGE SCALE GENOMIC DNA]</scope>
    <source>
        <strain evidence="1 2">CCAP 1448/3</strain>
    </source>
</reference>
<protein>
    <submittedName>
        <fullName evidence="1">Uncharacterized protein</fullName>
    </submittedName>
</protein>
<gene>
    <name evidence="1" type="ORF">C7B64_23560</name>
</gene>
<keyword evidence="2" id="KW-1185">Reference proteome</keyword>
<dbReference type="OrthoDB" id="557974at2"/>
<evidence type="ECO:0000313" key="1">
    <source>
        <dbReference type="EMBL" id="PSB00434.1"/>
    </source>
</evidence>
<organism evidence="1 2">
    <name type="scientific">Merismopedia glauca CCAP 1448/3</name>
    <dbReference type="NCBI Taxonomy" id="1296344"/>
    <lineage>
        <taxon>Bacteria</taxon>
        <taxon>Bacillati</taxon>
        <taxon>Cyanobacteriota</taxon>
        <taxon>Cyanophyceae</taxon>
        <taxon>Synechococcales</taxon>
        <taxon>Merismopediaceae</taxon>
        <taxon>Merismopedia</taxon>
    </lineage>
</organism>
<accession>A0A2T1BWY2</accession>
<reference evidence="1 2" key="1">
    <citation type="submission" date="2018-02" db="EMBL/GenBank/DDBJ databases">
        <authorList>
            <person name="Cohen D.B."/>
            <person name="Kent A.D."/>
        </authorList>
    </citation>
    <scope>NUCLEOTIDE SEQUENCE [LARGE SCALE GENOMIC DNA]</scope>
    <source>
        <strain evidence="1 2">CCAP 1448/3</strain>
    </source>
</reference>
<name>A0A2T1BWY2_9CYAN</name>
<dbReference type="EMBL" id="PVWJ01000216">
    <property type="protein sequence ID" value="PSB00434.1"/>
    <property type="molecule type" value="Genomic_DNA"/>
</dbReference>
<comment type="caution">
    <text evidence="1">The sequence shown here is derived from an EMBL/GenBank/DDBJ whole genome shotgun (WGS) entry which is preliminary data.</text>
</comment>
<sequence>MTTASLFPNAPDILHDDYLVLGLATCFYKEDGEVHQIEVVEPIPSAALEAILKAVPTSYQLAYATTVGEVFTSESINIPAAFPQNAQLGDEFAQRAVAAIRTYKKRPEAKEHIPVGTTRNDMKYSTERKRVLNANRVVTKDDNVKQHAYTHQVL</sequence>
<dbReference type="RefSeq" id="WP_106291990.1">
    <property type="nucleotide sequence ID" value="NZ_CAWNTC010000033.1"/>
</dbReference>
<evidence type="ECO:0000313" key="2">
    <source>
        <dbReference type="Proteomes" id="UP000238762"/>
    </source>
</evidence>
<proteinExistence type="predicted"/>
<dbReference type="Proteomes" id="UP000238762">
    <property type="component" value="Unassembled WGS sequence"/>
</dbReference>
<dbReference type="AlphaFoldDB" id="A0A2T1BWY2"/>